<comment type="caution">
    <text evidence="2">The sequence shown here is derived from an EMBL/GenBank/DDBJ whole genome shotgun (WGS) entry which is preliminary data.</text>
</comment>
<dbReference type="Gene3D" id="3.40.1440.10">
    <property type="entry name" value="GIY-YIG endonuclease"/>
    <property type="match status" value="1"/>
</dbReference>
<gene>
    <name evidence="2" type="ORF">DW663_04520</name>
</gene>
<accession>A0A414PYA5</accession>
<organism evidence="2 3">
    <name type="scientific">Fusobacterium mortiferum</name>
    <dbReference type="NCBI Taxonomy" id="850"/>
    <lineage>
        <taxon>Bacteria</taxon>
        <taxon>Fusobacteriati</taxon>
        <taxon>Fusobacteriota</taxon>
        <taxon>Fusobacteriia</taxon>
        <taxon>Fusobacteriales</taxon>
        <taxon>Fusobacteriaceae</taxon>
        <taxon>Fusobacterium</taxon>
    </lineage>
</organism>
<evidence type="ECO:0000313" key="2">
    <source>
        <dbReference type="EMBL" id="RHF73537.1"/>
    </source>
</evidence>
<dbReference type="CDD" id="cd10446">
    <property type="entry name" value="GIY-YIG_unchar_1"/>
    <property type="match status" value="1"/>
</dbReference>
<dbReference type="EMBL" id="QRHL01000004">
    <property type="protein sequence ID" value="RHF73537.1"/>
    <property type="molecule type" value="Genomic_DNA"/>
</dbReference>
<feature type="domain" description="GIY-YIG" evidence="1">
    <location>
        <begin position="173"/>
        <end position="270"/>
    </location>
</feature>
<evidence type="ECO:0000313" key="3">
    <source>
        <dbReference type="Proteomes" id="UP000284676"/>
    </source>
</evidence>
<proteinExistence type="predicted"/>
<dbReference type="PROSITE" id="PS50164">
    <property type="entry name" value="GIY_YIG"/>
    <property type="match status" value="1"/>
</dbReference>
<dbReference type="Proteomes" id="UP000284676">
    <property type="component" value="Unassembled WGS sequence"/>
</dbReference>
<reference evidence="2 3" key="1">
    <citation type="submission" date="2018-08" db="EMBL/GenBank/DDBJ databases">
        <title>A genome reference for cultivated species of the human gut microbiota.</title>
        <authorList>
            <person name="Zou Y."/>
            <person name="Xue W."/>
            <person name="Luo G."/>
        </authorList>
    </citation>
    <scope>NUCLEOTIDE SEQUENCE [LARGE SCALE GENOMIC DNA]</scope>
    <source>
        <strain evidence="2 3">AM25-1</strain>
    </source>
</reference>
<dbReference type="RefSeq" id="WP_118234182.1">
    <property type="nucleotide sequence ID" value="NZ_QRHL01000004.1"/>
</dbReference>
<name>A0A414PYA5_FUSMR</name>
<protein>
    <submittedName>
        <fullName evidence="2">GIY-YIG nuclease family protein</fullName>
    </submittedName>
</protein>
<sequence length="271" mass="31626">MKIQQIFNELVDLNDTNYRFHLAKPSGEYIPSEALAYSKESWLGWQVYKGNNKNRFPYPVKYIFSFAQLSGNEFIFGGIFEILDREGEEYEVKYIDKYDELIGRVILTYTGANTRGTVFRPSHILENSEINEIYKVPYKGEKFCGIENINHTYYQLKLIYDNKLEDWKSVLSNIKGIYLLTDTKTGKHYVGSAKGVDSIYGRWSNYIYGLDGGNLGLKELIKEKGENYFKENFKFSILETVSMSFDDKSIEAKESIWKEKLLSRKFGYNKN</sequence>
<evidence type="ECO:0000259" key="1">
    <source>
        <dbReference type="PROSITE" id="PS50164"/>
    </source>
</evidence>
<dbReference type="AlphaFoldDB" id="A0A414PYA5"/>
<dbReference type="SUPFAM" id="SSF82771">
    <property type="entry name" value="GIY-YIG endonuclease"/>
    <property type="match status" value="1"/>
</dbReference>
<dbReference type="InterPro" id="IPR000305">
    <property type="entry name" value="GIY-YIG_endonuc"/>
</dbReference>
<dbReference type="InterPro" id="IPR035901">
    <property type="entry name" value="GIY-YIG_endonuc_sf"/>
</dbReference>
<dbReference type="Pfam" id="PF01541">
    <property type="entry name" value="GIY-YIG"/>
    <property type="match status" value="1"/>
</dbReference>